<feature type="region of interest" description="Disordered" evidence="2">
    <location>
        <begin position="57"/>
        <end position="80"/>
    </location>
</feature>
<dbReference type="KEGG" id="slb:AWJ20_4486"/>
<dbReference type="RefSeq" id="XP_018734142.1">
    <property type="nucleotide sequence ID" value="XM_018881560.1"/>
</dbReference>
<keyword evidence="4" id="KW-1185">Reference proteome</keyword>
<evidence type="ECO:0000256" key="2">
    <source>
        <dbReference type="SAM" id="MobiDB-lite"/>
    </source>
</evidence>
<dbReference type="Proteomes" id="UP000189580">
    <property type="component" value="Chromosome c"/>
</dbReference>
<organism evidence="3 4">
    <name type="scientific">Sugiyamaella lignohabitans</name>
    <dbReference type="NCBI Taxonomy" id="796027"/>
    <lineage>
        <taxon>Eukaryota</taxon>
        <taxon>Fungi</taxon>
        <taxon>Dikarya</taxon>
        <taxon>Ascomycota</taxon>
        <taxon>Saccharomycotina</taxon>
        <taxon>Dipodascomycetes</taxon>
        <taxon>Dipodascales</taxon>
        <taxon>Trichomonascaceae</taxon>
        <taxon>Sugiyamaella</taxon>
    </lineage>
</organism>
<feature type="coiled-coil region" evidence="1">
    <location>
        <begin position="16"/>
        <end position="50"/>
    </location>
</feature>
<dbReference type="EMBL" id="CP014500">
    <property type="protein sequence ID" value="ANB11665.1"/>
    <property type="molecule type" value="Genomic_DNA"/>
</dbReference>
<evidence type="ECO:0000313" key="4">
    <source>
        <dbReference type="Proteomes" id="UP000189580"/>
    </source>
</evidence>
<dbReference type="AlphaFoldDB" id="A0A167CGN1"/>
<keyword evidence="1" id="KW-0175">Coiled coil</keyword>
<gene>
    <name evidence="3" type="ORF">AWJ20_4486</name>
</gene>
<feature type="region of interest" description="Disordered" evidence="2">
    <location>
        <begin position="94"/>
        <end position="127"/>
    </location>
</feature>
<accession>A0A167CGN1</accession>
<evidence type="ECO:0000256" key="1">
    <source>
        <dbReference type="SAM" id="Coils"/>
    </source>
</evidence>
<evidence type="ECO:0000313" key="3">
    <source>
        <dbReference type="EMBL" id="ANB11665.1"/>
    </source>
</evidence>
<sequence>MQSALDSVKKRIEVSGEDDKELVADLETRLQELEQANESVTSDEKRAVIEGILGADAAGSSSSTAASTAAAPSPASSTPSSILKEAVLNSLGQANDISSLVRKRPDKKRATPTVSTDEPSSKRAKEE</sequence>
<proteinExistence type="predicted"/>
<dbReference type="GeneID" id="30036623"/>
<protein>
    <submittedName>
        <fullName evidence="3">Uncharacterized protein</fullName>
    </submittedName>
</protein>
<name>A0A167CGN1_9ASCO</name>
<reference evidence="3 4" key="1">
    <citation type="submission" date="2016-02" db="EMBL/GenBank/DDBJ databases">
        <title>Complete genome sequence and transcriptome regulation of the pentose utilising yeast Sugiyamaella lignohabitans.</title>
        <authorList>
            <person name="Bellasio M."/>
            <person name="Peymann A."/>
            <person name="Valli M."/>
            <person name="Sipitzky M."/>
            <person name="Graf A."/>
            <person name="Sauer M."/>
            <person name="Marx H."/>
            <person name="Mattanovich D."/>
        </authorList>
    </citation>
    <scope>NUCLEOTIDE SEQUENCE [LARGE SCALE GENOMIC DNA]</scope>
    <source>
        <strain evidence="3 4">CBS 10342</strain>
    </source>
</reference>